<dbReference type="PANTHER" id="PTHR24305">
    <property type="entry name" value="CYTOCHROME P450"/>
    <property type="match status" value="1"/>
</dbReference>
<dbReference type="Proteomes" id="UP001301958">
    <property type="component" value="Unassembled WGS sequence"/>
</dbReference>
<keyword evidence="5" id="KW-0560">Oxidoreductase</keyword>
<keyword evidence="3" id="KW-0349">Heme</keyword>
<reference evidence="8" key="2">
    <citation type="submission" date="2023-05" db="EMBL/GenBank/DDBJ databases">
        <authorList>
            <consortium name="Lawrence Berkeley National Laboratory"/>
            <person name="Steindorff A."/>
            <person name="Hensen N."/>
            <person name="Bonometti L."/>
            <person name="Westerberg I."/>
            <person name="Brannstrom I.O."/>
            <person name="Guillou S."/>
            <person name="Cros-Aarteil S."/>
            <person name="Calhoun S."/>
            <person name="Haridas S."/>
            <person name="Kuo A."/>
            <person name="Mondo S."/>
            <person name="Pangilinan J."/>
            <person name="Riley R."/>
            <person name="Labutti K."/>
            <person name="Andreopoulos B."/>
            <person name="Lipzen A."/>
            <person name="Chen C."/>
            <person name="Yanf M."/>
            <person name="Daum C."/>
            <person name="Ng V."/>
            <person name="Clum A."/>
            <person name="Ohm R."/>
            <person name="Martin F."/>
            <person name="Silar P."/>
            <person name="Natvig D."/>
            <person name="Lalanne C."/>
            <person name="Gautier V."/>
            <person name="Ament-Velasquez S.L."/>
            <person name="Kruys A."/>
            <person name="Hutchinson M.I."/>
            <person name="Powell A.J."/>
            <person name="Barry K."/>
            <person name="Miller A.N."/>
            <person name="Grigoriev I.V."/>
            <person name="Debuchy R."/>
            <person name="Gladieux P."/>
            <person name="Thoren M.H."/>
            <person name="Johannesson H."/>
        </authorList>
    </citation>
    <scope>NUCLEOTIDE SEQUENCE</scope>
    <source>
        <strain evidence="8">CBS 990.96</strain>
    </source>
</reference>
<accession>A0AAN7BQ07</accession>
<evidence type="ECO:0000313" key="9">
    <source>
        <dbReference type="Proteomes" id="UP001301958"/>
    </source>
</evidence>
<dbReference type="InterPro" id="IPR036396">
    <property type="entry name" value="Cyt_P450_sf"/>
</dbReference>
<protein>
    <submittedName>
        <fullName evidence="8">Cytochrome P450 E-class, group IV</fullName>
    </submittedName>
</protein>
<dbReference type="PANTHER" id="PTHR24305:SF77">
    <property type="entry name" value="CYTOCHROME P450 MONOOXYGENASE"/>
    <property type="match status" value="1"/>
</dbReference>
<dbReference type="Pfam" id="PF00067">
    <property type="entry name" value="p450"/>
    <property type="match status" value="1"/>
</dbReference>
<keyword evidence="4" id="KW-0479">Metal-binding</keyword>
<dbReference type="GO" id="GO:0016705">
    <property type="term" value="F:oxidoreductase activity, acting on paired donors, with incorporation or reduction of molecular oxygen"/>
    <property type="evidence" value="ECO:0007669"/>
    <property type="project" value="InterPro"/>
</dbReference>
<dbReference type="GO" id="GO:0020037">
    <property type="term" value="F:heme binding"/>
    <property type="evidence" value="ECO:0007669"/>
    <property type="project" value="InterPro"/>
</dbReference>
<evidence type="ECO:0000256" key="2">
    <source>
        <dbReference type="ARBA" id="ARBA00010617"/>
    </source>
</evidence>
<dbReference type="CDD" id="cd11060">
    <property type="entry name" value="CYP57A1-like"/>
    <property type="match status" value="1"/>
</dbReference>
<proteinExistence type="inferred from homology"/>
<dbReference type="AlphaFoldDB" id="A0AAN7BQ07"/>
<keyword evidence="7" id="KW-0503">Monooxygenase</keyword>
<dbReference type="GO" id="GO:0004497">
    <property type="term" value="F:monooxygenase activity"/>
    <property type="evidence" value="ECO:0007669"/>
    <property type="project" value="UniProtKB-KW"/>
</dbReference>
<dbReference type="GO" id="GO:0005506">
    <property type="term" value="F:iron ion binding"/>
    <property type="evidence" value="ECO:0007669"/>
    <property type="project" value="InterPro"/>
</dbReference>
<evidence type="ECO:0000313" key="8">
    <source>
        <dbReference type="EMBL" id="KAK4227400.1"/>
    </source>
</evidence>
<comment type="cofactor">
    <cofactor evidence="1">
        <name>heme</name>
        <dbReference type="ChEBI" id="CHEBI:30413"/>
    </cofactor>
</comment>
<reference evidence="8" key="1">
    <citation type="journal article" date="2023" name="Mol. Phylogenet. Evol.">
        <title>Genome-scale phylogeny and comparative genomics of the fungal order Sordariales.</title>
        <authorList>
            <person name="Hensen N."/>
            <person name="Bonometti L."/>
            <person name="Westerberg I."/>
            <person name="Brannstrom I.O."/>
            <person name="Guillou S."/>
            <person name="Cros-Aarteil S."/>
            <person name="Calhoun S."/>
            <person name="Haridas S."/>
            <person name="Kuo A."/>
            <person name="Mondo S."/>
            <person name="Pangilinan J."/>
            <person name="Riley R."/>
            <person name="LaButti K."/>
            <person name="Andreopoulos B."/>
            <person name="Lipzen A."/>
            <person name="Chen C."/>
            <person name="Yan M."/>
            <person name="Daum C."/>
            <person name="Ng V."/>
            <person name="Clum A."/>
            <person name="Steindorff A."/>
            <person name="Ohm R.A."/>
            <person name="Martin F."/>
            <person name="Silar P."/>
            <person name="Natvig D.O."/>
            <person name="Lalanne C."/>
            <person name="Gautier V."/>
            <person name="Ament-Velasquez S.L."/>
            <person name="Kruys A."/>
            <person name="Hutchinson M.I."/>
            <person name="Powell A.J."/>
            <person name="Barry K."/>
            <person name="Miller A.N."/>
            <person name="Grigoriev I.V."/>
            <person name="Debuchy R."/>
            <person name="Gladieux P."/>
            <person name="Hiltunen Thoren M."/>
            <person name="Johannesson H."/>
        </authorList>
    </citation>
    <scope>NUCLEOTIDE SEQUENCE</scope>
    <source>
        <strain evidence="8">CBS 990.96</strain>
    </source>
</reference>
<dbReference type="EMBL" id="MU865332">
    <property type="protein sequence ID" value="KAK4227400.1"/>
    <property type="molecule type" value="Genomic_DNA"/>
</dbReference>
<keyword evidence="6" id="KW-0408">Iron</keyword>
<evidence type="ECO:0000256" key="4">
    <source>
        <dbReference type="ARBA" id="ARBA00022723"/>
    </source>
</evidence>
<keyword evidence="9" id="KW-1185">Reference proteome</keyword>
<dbReference type="InterPro" id="IPR050121">
    <property type="entry name" value="Cytochrome_P450_monoxygenase"/>
</dbReference>
<dbReference type="Gene3D" id="1.10.630.10">
    <property type="entry name" value="Cytochrome P450"/>
    <property type="match status" value="1"/>
</dbReference>
<evidence type="ECO:0000256" key="6">
    <source>
        <dbReference type="ARBA" id="ARBA00023004"/>
    </source>
</evidence>
<organism evidence="8 9">
    <name type="scientific">Podospora fimiseda</name>
    <dbReference type="NCBI Taxonomy" id="252190"/>
    <lineage>
        <taxon>Eukaryota</taxon>
        <taxon>Fungi</taxon>
        <taxon>Dikarya</taxon>
        <taxon>Ascomycota</taxon>
        <taxon>Pezizomycotina</taxon>
        <taxon>Sordariomycetes</taxon>
        <taxon>Sordariomycetidae</taxon>
        <taxon>Sordariales</taxon>
        <taxon>Podosporaceae</taxon>
        <taxon>Podospora</taxon>
    </lineage>
</organism>
<dbReference type="PRINTS" id="PR00385">
    <property type="entry name" value="P450"/>
</dbReference>
<evidence type="ECO:0000256" key="7">
    <source>
        <dbReference type="ARBA" id="ARBA00023033"/>
    </source>
</evidence>
<comment type="caution">
    <text evidence="8">The sequence shown here is derived from an EMBL/GenBank/DDBJ whole genome shotgun (WGS) entry which is preliminary data.</text>
</comment>
<dbReference type="InterPro" id="IPR001128">
    <property type="entry name" value="Cyt_P450"/>
</dbReference>
<comment type="similarity">
    <text evidence="2">Belongs to the cytochrome P450 family.</text>
</comment>
<evidence type="ECO:0000256" key="3">
    <source>
        <dbReference type="ARBA" id="ARBA00022617"/>
    </source>
</evidence>
<dbReference type="SUPFAM" id="SSF48264">
    <property type="entry name" value="Cytochrome P450"/>
    <property type="match status" value="1"/>
</dbReference>
<evidence type="ECO:0000256" key="5">
    <source>
        <dbReference type="ARBA" id="ARBA00023002"/>
    </source>
</evidence>
<sequence length="553" mass="62498">MAFTESFPSGLPTLPESLQSLISSIPPLPPSIHTYLSSLHVSLSVIHSTITSFLSPPPIPIYILIPLLLSTIYLFSSLYVCRRLSHFPGPKTTSFSYFWIIKTLYSGKMGHLFAETHSTYNSQTIRIGPNDLLTCDPSLIKRTSSARSKYTRSEWYKLSRVDPYDDAMLNTLDTKYHDDLKAKTAAGYAGRESGMKTEQIVDKALLNVIRVIKERYADQPGKYLDLATMSQYFTLDSIAEIAFGLEWGLVDSESDKYGTMVMLEEIAPLAVVISGVPWLRAIMGSDIVLKMIGPSPKDEKGVGRMLPMAKSVVAERFGDDKMEKEDMLQSFIRHGLTQRECETEALIQIIAGSDTTATALRATMLFLMTTPSVYQKLKKEIDSTKTKGKVVSTEEAVESGYLQGCILEGLRLFPPFTGIPFKVVPKEGDWTSDGKFIPPGTRVTPSIWATGRLKEVFGEDADLFKPERWILTKDTKEERERLAEMRRVAEMVFGYGRWGCAGKVIAFMELNKFFFELFRHFDFQLVYPFEPWQSKNHNLFLQNKMWVSVTSRE</sequence>
<gene>
    <name evidence="8" type="ORF">QBC38DRAFT_417185</name>
</gene>
<evidence type="ECO:0000256" key="1">
    <source>
        <dbReference type="ARBA" id="ARBA00001971"/>
    </source>
</evidence>
<name>A0AAN7BQ07_9PEZI</name>